<feature type="domain" description="Gfo/Idh/MocA-like oxidoreductase N-terminal" evidence="1">
    <location>
        <begin position="5"/>
        <end position="121"/>
    </location>
</feature>
<accession>A0A068T2R6</accession>
<organism evidence="3 4">
    <name type="scientific">Neorhizobium galegae bv. orientalis str. HAMBI 540</name>
    <dbReference type="NCBI Taxonomy" id="1028800"/>
    <lineage>
        <taxon>Bacteria</taxon>
        <taxon>Pseudomonadati</taxon>
        <taxon>Pseudomonadota</taxon>
        <taxon>Alphaproteobacteria</taxon>
        <taxon>Hyphomicrobiales</taxon>
        <taxon>Rhizobiaceae</taxon>
        <taxon>Rhizobium/Agrobacterium group</taxon>
        <taxon>Neorhizobium</taxon>
    </lineage>
</organism>
<dbReference type="RefSeq" id="WP_041366184.1">
    <property type="nucleotide sequence ID" value="NZ_HG938354.1"/>
</dbReference>
<evidence type="ECO:0000259" key="2">
    <source>
        <dbReference type="Pfam" id="PF22725"/>
    </source>
</evidence>
<dbReference type="eggNOG" id="COG0673">
    <property type="taxonomic scope" value="Bacteria"/>
</dbReference>
<proteinExistence type="predicted"/>
<dbReference type="Pfam" id="PF22725">
    <property type="entry name" value="GFO_IDH_MocA_C3"/>
    <property type="match status" value="1"/>
</dbReference>
<reference evidence="4" key="1">
    <citation type="journal article" date="2014" name="BMC Genomics">
        <title>Genome sequencing of two Neorhizobium galegae strains reveals a noeT gene responsible for the unusual acetylation of the nodulation factors.</title>
        <authorList>
            <person name="Osterman J."/>
            <person name="Marsh J."/>
            <person name="Laine P.K."/>
            <person name="Zeng Z."/>
            <person name="Alatalo E."/>
            <person name="Sullivan J.T."/>
            <person name="Young J.P."/>
            <person name="Thomas-Oates J."/>
            <person name="Paulin L."/>
            <person name="Lindstrom K."/>
        </authorList>
    </citation>
    <scope>NUCLEOTIDE SEQUENCE [LARGE SCALE GENOMIC DNA]</scope>
    <source>
        <strain evidence="4">HAMBI 540</strain>
    </source>
</reference>
<sequence>MTERVRVAVIGAGIGKAHIAAYAELADLFDVRYVCDLNLPRAEDAAQQAPGSRAVPDINQVFADPLVDLVDICLPPQLHAPMTLAALKAGKHVVCEKPLAGSITEVRRIADLSERSGRQVFPVFQYRYGAGYRAAHELKVRGLLGRPYVVALETHWQRGPDYYAERWRGTWKGELGGVLVSHACHIHNLTTHLVGDVVEVAAFLDTRVNPIETEDCAVLSMRTAQGALITSSVTLGAAGNSSRLRMCFEHVTVTSGAEAYQIGAGPWKFEATDPSRQPEIDAATQEAPDVLPRFPGLFADVHARLIGKPDLYLPSLQESYHSIELVTAIYASARQSQIVRLPLSADHPLAAGWLPV</sequence>
<dbReference type="SUPFAM" id="SSF55347">
    <property type="entry name" value="Glyceraldehyde-3-phosphate dehydrogenase-like, C-terminal domain"/>
    <property type="match status" value="1"/>
</dbReference>
<dbReference type="AlphaFoldDB" id="A0A068T2R6"/>
<evidence type="ECO:0000313" key="4">
    <source>
        <dbReference type="Proteomes" id="UP000028181"/>
    </source>
</evidence>
<dbReference type="InterPro" id="IPR036291">
    <property type="entry name" value="NAD(P)-bd_dom_sf"/>
</dbReference>
<dbReference type="Pfam" id="PF01408">
    <property type="entry name" value="GFO_IDH_MocA"/>
    <property type="match status" value="1"/>
</dbReference>
<dbReference type="SUPFAM" id="SSF51735">
    <property type="entry name" value="NAD(P)-binding Rossmann-fold domains"/>
    <property type="match status" value="1"/>
</dbReference>
<dbReference type="KEGG" id="ngg:RG540_PA16680"/>
<dbReference type="GO" id="GO:0000166">
    <property type="term" value="F:nucleotide binding"/>
    <property type="evidence" value="ECO:0007669"/>
    <property type="project" value="InterPro"/>
</dbReference>
<dbReference type="InterPro" id="IPR052515">
    <property type="entry name" value="Gfo/Idh/MocA_Oxidoreductase"/>
</dbReference>
<dbReference type="InterPro" id="IPR000683">
    <property type="entry name" value="Gfo/Idh/MocA-like_OxRdtase_N"/>
</dbReference>
<dbReference type="Proteomes" id="UP000028181">
    <property type="component" value="Plasmid pHAMBI540a"/>
</dbReference>
<dbReference type="HOGENOM" id="CLU_023194_1_0_5"/>
<gene>
    <name evidence="3" type="primary">bplA</name>
    <name evidence="3" type="ORF">RG540_PA16680</name>
</gene>
<protein>
    <submittedName>
        <fullName evidence="3">Lipopolysaccharide biosynthesis protein BplA</fullName>
    </submittedName>
</protein>
<dbReference type="PATRIC" id="fig|1028800.3.peg.6332"/>
<dbReference type="Gene3D" id="3.30.360.10">
    <property type="entry name" value="Dihydrodipicolinate Reductase, domain 2"/>
    <property type="match status" value="1"/>
</dbReference>
<keyword evidence="3" id="KW-0614">Plasmid</keyword>
<evidence type="ECO:0000313" key="3">
    <source>
        <dbReference type="EMBL" id="CDN52344.1"/>
    </source>
</evidence>
<geneLocation type="plasmid" evidence="4">
    <name>II</name>
</geneLocation>
<name>A0A068T2R6_NEOGA</name>
<evidence type="ECO:0000259" key="1">
    <source>
        <dbReference type="Pfam" id="PF01408"/>
    </source>
</evidence>
<dbReference type="PANTHER" id="PTHR43249">
    <property type="entry name" value="UDP-N-ACETYL-2-AMINO-2-DEOXY-D-GLUCURONATE OXIDASE"/>
    <property type="match status" value="1"/>
</dbReference>
<feature type="domain" description="GFO/IDH/MocA-like oxidoreductase" evidence="2">
    <location>
        <begin position="132"/>
        <end position="248"/>
    </location>
</feature>
<dbReference type="PANTHER" id="PTHR43249:SF1">
    <property type="entry name" value="D-GLUCOSIDE 3-DEHYDROGENASE"/>
    <property type="match status" value="1"/>
</dbReference>
<dbReference type="Gene3D" id="3.40.50.720">
    <property type="entry name" value="NAD(P)-binding Rossmann-like Domain"/>
    <property type="match status" value="1"/>
</dbReference>
<dbReference type="OrthoDB" id="9781031at2"/>
<dbReference type="EMBL" id="HG938354">
    <property type="protein sequence ID" value="CDN52344.1"/>
    <property type="molecule type" value="Genomic_DNA"/>
</dbReference>
<keyword evidence="4" id="KW-1185">Reference proteome</keyword>
<dbReference type="InterPro" id="IPR055170">
    <property type="entry name" value="GFO_IDH_MocA-like_dom"/>
</dbReference>
<dbReference type="GeneID" id="24260349"/>